<reference evidence="6 7" key="1">
    <citation type="journal article" date="2018" name="Science">
        <title>The opium poppy genome and morphinan production.</title>
        <authorList>
            <person name="Guo L."/>
            <person name="Winzer T."/>
            <person name="Yang X."/>
            <person name="Li Y."/>
            <person name="Ning Z."/>
            <person name="He Z."/>
            <person name="Teodor R."/>
            <person name="Lu Y."/>
            <person name="Bowser T.A."/>
            <person name="Graham I.A."/>
            <person name="Ye K."/>
        </authorList>
    </citation>
    <scope>NUCLEOTIDE SEQUENCE [LARGE SCALE GENOMIC DNA]</scope>
    <source>
        <strain evidence="7">cv. HN1</strain>
        <tissue evidence="6">Leaves</tissue>
    </source>
</reference>
<evidence type="ECO:0000313" key="6">
    <source>
        <dbReference type="EMBL" id="RZC61941.1"/>
    </source>
</evidence>
<dbReference type="SMART" id="SM00668">
    <property type="entry name" value="CTLH"/>
    <property type="match status" value="1"/>
</dbReference>
<feature type="repeat" description="WD" evidence="3">
    <location>
        <begin position="423"/>
        <end position="455"/>
    </location>
</feature>
<gene>
    <name evidence="6" type="ORF">C5167_023703</name>
</gene>
<name>A0A4Y7JPR4_PAPSO</name>
<dbReference type="EMBL" id="CM010719">
    <property type="protein sequence ID" value="RZC61941.1"/>
    <property type="molecule type" value="Genomic_DNA"/>
</dbReference>
<dbReference type="InterPro" id="IPR006595">
    <property type="entry name" value="CTLH_C"/>
</dbReference>
<dbReference type="InterPro" id="IPR015943">
    <property type="entry name" value="WD40/YVTN_repeat-like_dom_sf"/>
</dbReference>
<dbReference type="InterPro" id="IPR001680">
    <property type="entry name" value="WD40_rpt"/>
</dbReference>
<organism evidence="6 7">
    <name type="scientific">Papaver somniferum</name>
    <name type="common">Opium poppy</name>
    <dbReference type="NCBI Taxonomy" id="3469"/>
    <lineage>
        <taxon>Eukaryota</taxon>
        <taxon>Viridiplantae</taxon>
        <taxon>Streptophyta</taxon>
        <taxon>Embryophyta</taxon>
        <taxon>Tracheophyta</taxon>
        <taxon>Spermatophyta</taxon>
        <taxon>Magnoliopsida</taxon>
        <taxon>Ranunculales</taxon>
        <taxon>Papaveraceae</taxon>
        <taxon>Papaveroideae</taxon>
        <taxon>Papaver</taxon>
    </lineage>
</organism>
<feature type="compositionally biased region" description="Polar residues" evidence="4">
    <location>
        <begin position="183"/>
        <end position="197"/>
    </location>
</feature>
<dbReference type="PANTHER" id="PTHR44083">
    <property type="entry name" value="TOPLESS-RELATED PROTEIN 1-RELATED"/>
    <property type="match status" value="1"/>
</dbReference>
<dbReference type="AlphaFoldDB" id="A0A4Y7JPR4"/>
<dbReference type="OMA" id="NGIHLVW"/>
<dbReference type="OrthoDB" id="1850764at2759"/>
<dbReference type="InterPro" id="IPR027728">
    <property type="entry name" value="Topless_fam"/>
</dbReference>
<evidence type="ECO:0000256" key="3">
    <source>
        <dbReference type="PROSITE-ProRule" id="PRU00221"/>
    </source>
</evidence>
<dbReference type="Gene3D" id="2.130.10.10">
    <property type="entry name" value="YVTN repeat-like/Quinoprotein amine dehydrogenase"/>
    <property type="match status" value="1"/>
</dbReference>
<evidence type="ECO:0000256" key="2">
    <source>
        <dbReference type="ARBA" id="ARBA00022737"/>
    </source>
</evidence>
<feature type="region of interest" description="Disordered" evidence="4">
    <location>
        <begin position="183"/>
        <end position="203"/>
    </location>
</feature>
<dbReference type="InterPro" id="IPR036322">
    <property type="entry name" value="WD40_repeat_dom_sf"/>
</dbReference>
<dbReference type="GO" id="GO:0006355">
    <property type="term" value="P:regulation of DNA-templated transcription"/>
    <property type="evidence" value="ECO:0007669"/>
    <property type="project" value="InterPro"/>
</dbReference>
<proteinExistence type="predicted"/>
<evidence type="ECO:0000259" key="5">
    <source>
        <dbReference type="PROSITE" id="PS50897"/>
    </source>
</evidence>
<evidence type="ECO:0000256" key="1">
    <source>
        <dbReference type="ARBA" id="ARBA00022574"/>
    </source>
</evidence>
<dbReference type="PROSITE" id="PS50082">
    <property type="entry name" value="WD_REPEATS_2"/>
    <property type="match status" value="1"/>
</dbReference>
<dbReference type="SUPFAM" id="SSF50978">
    <property type="entry name" value="WD40 repeat-like"/>
    <property type="match status" value="1"/>
</dbReference>
<accession>A0A4Y7JPR4</accession>
<sequence length="600" mass="68049">MSNSDKNQALFLILQALYEGPYMKAAHQFEQESGIYFNMKHFENELRHGHWEEVENYVLGFTELTSNRYSVKLFFEIRKQRYLEALDRKEPAKAVDLLMKDLKVFKTFDELVYSDMTGLLGLENFRENEHLKMYVDENSARATLFDAAKELIQANPLFKDKLTFPTLEKSRLKSIINQSLIRQQHPPQQDTLMSNPFTLGPVPPQQNQISNPFALGLVPAGFGIHSQQNNGSVPLFGKYQNSENPWLKLAKEADDEVNIIHINELKEQGHCRSLRLPNTLKCNKISRLMYINSGCSILALASNAMHFLWKWGKNEASASVLPEIWEPKSGKLMLNDIENVTNEEIEPCFAMSKNGLYLISTSGGPISVFVTSTFEIMSSFMPPPPACTCIIFYPEDNNILIIGTEDSKIIIYDVRQDVVNQTLKGHFKKITGLAYSTELKVLVSLDEEAQICVWKWDTWVMQNNGLQVPAGRNSASAIRVQYQKDQIHFLVVHQIHLAIYETTTLMRVKQWVVPKSTAHITDATLSYDSELVFASFLDATILVFNVLHLQPMCRIQPPAYLPAFSSPGVYPVVIDAHPTKNQFAVGLSDGGVHVIEPLYP</sequence>
<dbReference type="PROSITE" id="PS50897">
    <property type="entry name" value="CTLH"/>
    <property type="match status" value="1"/>
</dbReference>
<feature type="domain" description="CTLH" evidence="5">
    <location>
        <begin position="35"/>
        <end position="93"/>
    </location>
</feature>
<dbReference type="Pfam" id="PF21889">
    <property type="entry name" value="TPR1-like_2nd"/>
    <property type="match status" value="1"/>
</dbReference>
<dbReference type="Gramene" id="RZC61941">
    <property type="protein sequence ID" value="RZC61941"/>
    <property type="gene ID" value="C5167_023703"/>
</dbReference>
<dbReference type="PANTHER" id="PTHR44083:SF45">
    <property type="entry name" value="TOPLESS-RELATED PROTEIN 1"/>
    <property type="match status" value="1"/>
</dbReference>
<dbReference type="SMART" id="SM00320">
    <property type="entry name" value="WD40"/>
    <property type="match status" value="3"/>
</dbReference>
<evidence type="ECO:0000313" key="7">
    <source>
        <dbReference type="Proteomes" id="UP000316621"/>
    </source>
</evidence>
<keyword evidence="7" id="KW-1185">Reference proteome</keyword>
<keyword evidence="2" id="KW-0677">Repeat</keyword>
<dbReference type="STRING" id="3469.A0A4Y7JPR4"/>
<dbReference type="InterPro" id="IPR054080">
    <property type="entry name" value="TPR1-like_2nd"/>
</dbReference>
<evidence type="ECO:0000256" key="4">
    <source>
        <dbReference type="SAM" id="MobiDB-lite"/>
    </source>
</evidence>
<keyword evidence="1 3" id="KW-0853">WD repeat</keyword>
<protein>
    <recommendedName>
        <fullName evidence="5">CTLH domain-containing protein</fullName>
    </recommendedName>
</protein>
<dbReference type="Proteomes" id="UP000316621">
    <property type="component" value="Chromosome 5"/>
</dbReference>